<dbReference type="Proteomes" id="UP001248536">
    <property type="component" value="Unassembled WGS sequence"/>
</dbReference>
<dbReference type="RefSeq" id="WP_005537183.1">
    <property type="nucleotide sequence ID" value="NZ_BAABDY010000004.1"/>
</dbReference>
<reference evidence="1" key="2">
    <citation type="submission" date="2020-09" db="EMBL/GenBank/DDBJ databases">
        <authorList>
            <person name="Sun Q."/>
            <person name="Ohkuma M."/>
        </authorList>
    </citation>
    <scope>NUCLEOTIDE SEQUENCE</scope>
    <source>
        <strain evidence="1">JCM 15759</strain>
    </source>
</reference>
<evidence type="ECO:0000313" key="1">
    <source>
        <dbReference type="EMBL" id="GGM39614.1"/>
    </source>
</evidence>
<comment type="caution">
    <text evidence="1">The sequence shown here is derived from an EMBL/GenBank/DDBJ whole genome shotgun (WGS) entry which is preliminary data.</text>
</comment>
<protein>
    <recommendedName>
        <fullName evidence="5">Integrase</fullName>
    </recommendedName>
</protein>
<evidence type="ECO:0000313" key="2">
    <source>
        <dbReference type="EMBL" id="MDS0254696.1"/>
    </source>
</evidence>
<sequence>MKAWLSEQEVRQLLDKFDDTEKGIAVSLDVLYQHYDARTEREKMDVRTDHLPEE</sequence>
<dbReference type="AlphaFoldDB" id="A0A830FHZ8"/>
<dbReference type="Proteomes" id="UP000656367">
    <property type="component" value="Unassembled WGS sequence"/>
</dbReference>
<proteinExistence type="predicted"/>
<organism evidence="1 3">
    <name type="scientific">Haloarcula argentinensis</name>
    <dbReference type="NCBI Taxonomy" id="43776"/>
    <lineage>
        <taxon>Archaea</taxon>
        <taxon>Methanobacteriati</taxon>
        <taxon>Methanobacteriota</taxon>
        <taxon>Stenosarchaea group</taxon>
        <taxon>Halobacteria</taxon>
        <taxon>Halobacteriales</taxon>
        <taxon>Haloarculaceae</taxon>
        <taxon>Haloarcula</taxon>
    </lineage>
</organism>
<name>A0A830FHZ8_HALAR</name>
<evidence type="ECO:0000313" key="4">
    <source>
        <dbReference type="Proteomes" id="UP001248536"/>
    </source>
</evidence>
<reference evidence="2 4" key="3">
    <citation type="submission" date="2022-06" db="EMBL/GenBank/DDBJ databases">
        <title>Haloarcula sp. a new haloarchaeum isolate from saline soil.</title>
        <authorList>
            <person name="Strakova D."/>
            <person name="Galisteo C."/>
            <person name="Sanchez-Porro C."/>
            <person name="Ventosa A."/>
        </authorList>
    </citation>
    <scope>NUCLEOTIDE SEQUENCE [LARGE SCALE GENOMIC DNA]</scope>
    <source>
        <strain evidence="2 4">JCM 15760</strain>
    </source>
</reference>
<evidence type="ECO:0000313" key="3">
    <source>
        <dbReference type="Proteomes" id="UP000656367"/>
    </source>
</evidence>
<keyword evidence="4" id="KW-1185">Reference proteome</keyword>
<dbReference type="EMBL" id="BMON01000002">
    <property type="protein sequence ID" value="GGM39614.1"/>
    <property type="molecule type" value="Genomic_DNA"/>
</dbReference>
<accession>A0A830FHZ8</accession>
<dbReference type="EMBL" id="JAMQCP010000002">
    <property type="protein sequence ID" value="MDS0254696.1"/>
    <property type="molecule type" value="Genomic_DNA"/>
</dbReference>
<reference evidence="1" key="1">
    <citation type="journal article" date="2014" name="Int. J. Syst. Evol. Microbiol.">
        <title>Complete genome sequence of Corynebacterium casei LMG S-19264T (=DSM 44701T), isolated from a smear-ripened cheese.</title>
        <authorList>
            <consortium name="US DOE Joint Genome Institute (JGI-PGF)"/>
            <person name="Walter F."/>
            <person name="Albersmeier A."/>
            <person name="Kalinowski J."/>
            <person name="Ruckert C."/>
        </authorList>
    </citation>
    <scope>NUCLEOTIDE SEQUENCE</scope>
    <source>
        <strain evidence="1">JCM 15759</strain>
    </source>
</reference>
<evidence type="ECO:0008006" key="5">
    <source>
        <dbReference type="Google" id="ProtNLM"/>
    </source>
</evidence>
<gene>
    <name evidence="1" type="ORF">GCM10009006_20940</name>
    <name evidence="2" type="ORF">NC662_13335</name>
</gene>